<proteinExistence type="predicted"/>
<sequence>MYLIITFDKHLHFWNHIKGIDELANFYFSHFKCVIQPAFLLTTQDRPTTDIKDSFTLPVICSLTANNQDAPVLPSLTANRDAERSPSPKGRCWSTCGRTHAVNGKPFTRVKTREITKIAIGIWSAKTTGALPRRRNRVRAQRADGRVAGACHRDGRPWLNCRRAAYTARHPTHSYTRGARHYGTRLEGTLTRSNTLN</sequence>
<comment type="caution">
    <text evidence="1">The sequence shown here is derived from an EMBL/GenBank/DDBJ whole genome shotgun (WGS) entry which is preliminary data.</text>
</comment>
<dbReference type="EMBL" id="BGZK01000248">
    <property type="protein sequence ID" value="GBP31574.1"/>
    <property type="molecule type" value="Genomic_DNA"/>
</dbReference>
<gene>
    <name evidence="1" type="ORF">EVAR_78153_1</name>
</gene>
<evidence type="ECO:0000313" key="2">
    <source>
        <dbReference type="Proteomes" id="UP000299102"/>
    </source>
</evidence>
<dbReference type="Proteomes" id="UP000299102">
    <property type="component" value="Unassembled WGS sequence"/>
</dbReference>
<keyword evidence="2" id="KW-1185">Reference proteome</keyword>
<evidence type="ECO:0000313" key="1">
    <source>
        <dbReference type="EMBL" id="GBP31574.1"/>
    </source>
</evidence>
<organism evidence="1 2">
    <name type="scientific">Eumeta variegata</name>
    <name type="common">Bagworm moth</name>
    <name type="synonym">Eumeta japonica</name>
    <dbReference type="NCBI Taxonomy" id="151549"/>
    <lineage>
        <taxon>Eukaryota</taxon>
        <taxon>Metazoa</taxon>
        <taxon>Ecdysozoa</taxon>
        <taxon>Arthropoda</taxon>
        <taxon>Hexapoda</taxon>
        <taxon>Insecta</taxon>
        <taxon>Pterygota</taxon>
        <taxon>Neoptera</taxon>
        <taxon>Endopterygota</taxon>
        <taxon>Lepidoptera</taxon>
        <taxon>Glossata</taxon>
        <taxon>Ditrysia</taxon>
        <taxon>Tineoidea</taxon>
        <taxon>Psychidae</taxon>
        <taxon>Oiketicinae</taxon>
        <taxon>Eumeta</taxon>
    </lineage>
</organism>
<protein>
    <submittedName>
        <fullName evidence="1">Uncharacterized protein</fullName>
    </submittedName>
</protein>
<accession>A0A4C1V0K7</accession>
<dbReference type="AlphaFoldDB" id="A0A4C1V0K7"/>
<reference evidence="1 2" key="1">
    <citation type="journal article" date="2019" name="Commun. Biol.">
        <title>The bagworm genome reveals a unique fibroin gene that provides high tensile strength.</title>
        <authorList>
            <person name="Kono N."/>
            <person name="Nakamura H."/>
            <person name="Ohtoshi R."/>
            <person name="Tomita M."/>
            <person name="Numata K."/>
            <person name="Arakawa K."/>
        </authorList>
    </citation>
    <scope>NUCLEOTIDE SEQUENCE [LARGE SCALE GENOMIC DNA]</scope>
</reference>
<name>A0A4C1V0K7_EUMVA</name>